<accession>A0ABT2VLP8</accession>
<comment type="caution">
    <text evidence="2">The sequence shown here is derived from an EMBL/GenBank/DDBJ whole genome shotgun (WGS) entry which is preliminary data.</text>
</comment>
<sequence length="129" mass="14495">MNESELVTAILTIREQVGFLWNFYVTACVFLIGWIFSSKIIWNETKRKVVIGLFAAFALTNLSAIYNEYSLLSAATEQLSYLIRHDNRFLSKLSTDAGFGPFLASAIHIGADAFIIYLINFRCRGGENA</sequence>
<evidence type="ECO:0000313" key="3">
    <source>
        <dbReference type="Proteomes" id="UP001209257"/>
    </source>
</evidence>
<organism evidence="2 3">
    <name type="scientific">Alteromonas salexigens</name>
    <dbReference type="NCBI Taxonomy" id="2982530"/>
    <lineage>
        <taxon>Bacteria</taxon>
        <taxon>Pseudomonadati</taxon>
        <taxon>Pseudomonadota</taxon>
        <taxon>Gammaproteobacteria</taxon>
        <taxon>Alteromonadales</taxon>
        <taxon>Alteromonadaceae</taxon>
        <taxon>Alteromonas/Salinimonas group</taxon>
        <taxon>Alteromonas</taxon>
    </lineage>
</organism>
<feature type="transmembrane region" description="Helical" evidence="1">
    <location>
        <begin position="99"/>
        <end position="119"/>
    </location>
</feature>
<evidence type="ECO:0000256" key="1">
    <source>
        <dbReference type="SAM" id="Phobius"/>
    </source>
</evidence>
<dbReference type="RefSeq" id="WP_262992484.1">
    <property type="nucleotide sequence ID" value="NZ_JAOTJC010000006.1"/>
</dbReference>
<feature type="transmembrane region" description="Helical" evidence="1">
    <location>
        <begin position="20"/>
        <end position="37"/>
    </location>
</feature>
<dbReference type="Proteomes" id="UP001209257">
    <property type="component" value="Unassembled WGS sequence"/>
</dbReference>
<keyword evidence="3" id="KW-1185">Reference proteome</keyword>
<proteinExistence type="predicted"/>
<feature type="transmembrane region" description="Helical" evidence="1">
    <location>
        <begin position="49"/>
        <end position="66"/>
    </location>
</feature>
<dbReference type="EMBL" id="JAOTJC010000006">
    <property type="protein sequence ID" value="MCU7553778.1"/>
    <property type="molecule type" value="Genomic_DNA"/>
</dbReference>
<keyword evidence="1" id="KW-1133">Transmembrane helix</keyword>
<gene>
    <name evidence="2" type="ORF">OCL06_04090</name>
</gene>
<evidence type="ECO:0000313" key="2">
    <source>
        <dbReference type="EMBL" id="MCU7553778.1"/>
    </source>
</evidence>
<protein>
    <submittedName>
        <fullName evidence="2">Uncharacterized protein</fullName>
    </submittedName>
</protein>
<keyword evidence="1" id="KW-0472">Membrane</keyword>
<name>A0ABT2VLP8_9ALTE</name>
<reference evidence="3" key="1">
    <citation type="submission" date="2023-07" db="EMBL/GenBank/DDBJ databases">
        <title>Study on multiphase classification of strain Alteromonas salexigens isolated from the Yellow Sea.</title>
        <authorList>
            <person name="Sun L."/>
        </authorList>
    </citation>
    <scope>NUCLEOTIDE SEQUENCE [LARGE SCALE GENOMIC DNA]</scope>
    <source>
        <strain evidence="3">ASW11-19</strain>
    </source>
</reference>
<keyword evidence="1" id="KW-0812">Transmembrane</keyword>